<protein>
    <recommendedName>
        <fullName evidence="1">Transposase IS66 central domain-containing protein</fullName>
    </recommendedName>
</protein>
<evidence type="ECO:0000313" key="2">
    <source>
        <dbReference type="EMBL" id="QCC00762.1"/>
    </source>
</evidence>
<sequence length="157" mass="18008">MIRIDAPWLAVEPIDMRAGSERLLARVVQVFGAAQAHRRRYDELLRNQRGSTVAPEALRRIAQIYRLERELASLSSEQRLVRRYSDAKPLWEELHAWLQLERSRVPDGGITAKALDYSLKNWAALTHHLLDGEVSVDNNSLEKKGSTRNSGERRLDL</sequence>
<dbReference type="AlphaFoldDB" id="A0AAE6DG47"/>
<accession>A0AAE6DG47</accession>
<reference evidence="2 3" key="1">
    <citation type="submission" date="2019-04" db="EMBL/GenBank/DDBJ databases">
        <title>Long-read de novo sequencing of Cupriavidus necator H16.</title>
        <authorList>
            <person name="Little G.T."/>
            <person name="Ehsaan M."/>
            <person name="Arenas-Lopez C."/>
            <person name="Jawed K."/>
            <person name="Winzer K."/>
            <person name="Kovacs K."/>
            <person name="Malys N."/>
            <person name="Minton N.P."/>
        </authorList>
    </citation>
    <scope>NUCLEOTIDE SEQUENCE [LARGE SCALE GENOMIC DNA]</scope>
    <source>
        <strain evidence="2 3">H16</strain>
    </source>
</reference>
<gene>
    <name evidence="2" type="ORF">E6A55_09160</name>
</gene>
<name>A0AAE6DG47_CUPNH</name>
<evidence type="ECO:0000313" key="3">
    <source>
        <dbReference type="Proteomes" id="UP000296079"/>
    </source>
</evidence>
<dbReference type="InterPro" id="IPR004291">
    <property type="entry name" value="Transposase_IS66_central"/>
</dbReference>
<dbReference type="Proteomes" id="UP000296079">
    <property type="component" value="Chromosome 1"/>
</dbReference>
<dbReference type="PANTHER" id="PTHR33678">
    <property type="entry name" value="BLL1576 PROTEIN"/>
    <property type="match status" value="1"/>
</dbReference>
<feature type="domain" description="Transposase IS66 central" evidence="1">
    <location>
        <begin position="36"/>
        <end position="143"/>
    </location>
</feature>
<evidence type="ECO:0000259" key="1">
    <source>
        <dbReference type="Pfam" id="PF03050"/>
    </source>
</evidence>
<dbReference type="Pfam" id="PF03050">
    <property type="entry name" value="DDE_Tnp_IS66"/>
    <property type="match status" value="1"/>
</dbReference>
<dbReference type="RefSeq" id="WP_051398479.1">
    <property type="nucleotide sequence ID" value="NC_008313.1"/>
</dbReference>
<dbReference type="EMBL" id="CP039287">
    <property type="protein sequence ID" value="QCC00762.1"/>
    <property type="molecule type" value="Genomic_DNA"/>
</dbReference>
<dbReference type="PANTHER" id="PTHR33678:SF1">
    <property type="entry name" value="BLL1576 PROTEIN"/>
    <property type="match status" value="1"/>
</dbReference>
<organism evidence="2 3">
    <name type="scientific">Cupriavidus necator (strain ATCC 17699 / DSM 428 / KCTC 22496 / NCIMB 10442 / H16 / Stanier 337)</name>
    <name type="common">Ralstonia eutropha</name>
    <dbReference type="NCBI Taxonomy" id="381666"/>
    <lineage>
        <taxon>Bacteria</taxon>
        <taxon>Pseudomonadati</taxon>
        <taxon>Pseudomonadota</taxon>
        <taxon>Betaproteobacteria</taxon>
        <taxon>Burkholderiales</taxon>
        <taxon>Burkholderiaceae</taxon>
        <taxon>Cupriavidus</taxon>
    </lineage>
</organism>
<proteinExistence type="predicted"/>
<dbReference type="InterPro" id="IPR052344">
    <property type="entry name" value="Transposase-related"/>
</dbReference>